<protein>
    <submittedName>
        <fullName evidence="2">Uncharacterized protein</fullName>
    </submittedName>
</protein>
<feature type="transmembrane region" description="Helical" evidence="1">
    <location>
        <begin position="230"/>
        <end position="249"/>
    </location>
</feature>
<sequence length="344" mass="39128">MFSLDRDARISNAIGDCLLGLSHLYALIYIIRRERKKRCLSRRNTKYILMYWLVCIYLGTLLSFQLIGAYFHLFSPNPAEASMIWLIYLGAGCVSAMFYGAALSLDIFNSKIAVFCWLSFGFIYSFFFAPMSLDLARYISFLPQKFSLKLPGHFAHQYLQNMIWMPSALVFNQLNNLSLDQKNYLPPIILEFDGRGYAATPFHSVFDPKYADTFDLVAAFPCWRTDSLPFLMLCVGVIANTIHLFICIATRNRHPRARANITAHLLMFLALIFMPVAMFFGGVPLGIDLMHTCAAPGMFLQAQSCFTALTEHFDSTLDSTDYPKIEQRHSSTTEISQKKSSSFD</sequence>
<keyword evidence="1" id="KW-0472">Membrane</keyword>
<feature type="transmembrane region" description="Helical" evidence="1">
    <location>
        <begin position="112"/>
        <end position="133"/>
    </location>
</feature>
<keyword evidence="1" id="KW-1133">Transmembrane helix</keyword>
<reference evidence="2" key="1">
    <citation type="submission" date="2021-01" db="EMBL/GenBank/DDBJ databases">
        <authorList>
            <person name="Corre E."/>
            <person name="Pelletier E."/>
            <person name="Niang G."/>
            <person name="Scheremetjew M."/>
            <person name="Finn R."/>
            <person name="Kale V."/>
            <person name="Holt S."/>
            <person name="Cochrane G."/>
            <person name="Meng A."/>
            <person name="Brown T."/>
            <person name="Cohen L."/>
        </authorList>
    </citation>
    <scope>NUCLEOTIDE SEQUENCE</scope>
    <source>
        <strain evidence="2">CCMP1510</strain>
    </source>
</reference>
<organism evidence="2">
    <name type="scientific">Aureoumbra lagunensis</name>
    <dbReference type="NCBI Taxonomy" id="44058"/>
    <lineage>
        <taxon>Eukaryota</taxon>
        <taxon>Sar</taxon>
        <taxon>Stramenopiles</taxon>
        <taxon>Ochrophyta</taxon>
        <taxon>Pelagophyceae</taxon>
        <taxon>Pelagomonadales</taxon>
        <taxon>Aureoumbra</taxon>
    </lineage>
</organism>
<name>A0A7S3NIM2_9STRA</name>
<dbReference type="EMBL" id="HBIJ01005791">
    <property type="protein sequence ID" value="CAE0363325.1"/>
    <property type="molecule type" value="Transcribed_RNA"/>
</dbReference>
<evidence type="ECO:0000256" key="1">
    <source>
        <dbReference type="SAM" id="Phobius"/>
    </source>
</evidence>
<accession>A0A7S3NIM2</accession>
<proteinExistence type="predicted"/>
<feature type="transmembrane region" description="Helical" evidence="1">
    <location>
        <begin position="51"/>
        <end position="71"/>
    </location>
</feature>
<dbReference type="AlphaFoldDB" id="A0A7S3NIM2"/>
<feature type="transmembrane region" description="Helical" evidence="1">
    <location>
        <begin position="261"/>
        <end position="280"/>
    </location>
</feature>
<evidence type="ECO:0000313" key="2">
    <source>
        <dbReference type="EMBL" id="CAE0363325.1"/>
    </source>
</evidence>
<gene>
    <name evidence="2" type="ORF">ALAG00032_LOCUS4066</name>
</gene>
<feature type="transmembrane region" description="Helical" evidence="1">
    <location>
        <begin position="83"/>
        <end position="105"/>
    </location>
</feature>
<feature type="transmembrane region" description="Helical" evidence="1">
    <location>
        <begin position="12"/>
        <end position="31"/>
    </location>
</feature>
<keyword evidence="1" id="KW-0812">Transmembrane</keyword>